<dbReference type="EMBL" id="JAGTJS010000035">
    <property type="protein sequence ID" value="KAH7230768.1"/>
    <property type="molecule type" value="Genomic_DNA"/>
</dbReference>
<dbReference type="Gene3D" id="3.40.50.720">
    <property type="entry name" value="NAD(P)-binding Rossmann-like Domain"/>
    <property type="match status" value="1"/>
</dbReference>
<reference evidence="4" key="1">
    <citation type="journal article" date="2021" name="Nat. Commun.">
        <title>Genetic determinants of endophytism in the Arabidopsis root mycobiome.</title>
        <authorList>
            <person name="Mesny F."/>
            <person name="Miyauchi S."/>
            <person name="Thiergart T."/>
            <person name="Pickel B."/>
            <person name="Atanasova L."/>
            <person name="Karlsson M."/>
            <person name="Huettel B."/>
            <person name="Barry K.W."/>
            <person name="Haridas S."/>
            <person name="Chen C."/>
            <person name="Bauer D."/>
            <person name="Andreopoulos W."/>
            <person name="Pangilinan J."/>
            <person name="LaButti K."/>
            <person name="Riley R."/>
            <person name="Lipzen A."/>
            <person name="Clum A."/>
            <person name="Drula E."/>
            <person name="Henrissat B."/>
            <person name="Kohler A."/>
            <person name="Grigoriev I.V."/>
            <person name="Martin F.M."/>
            <person name="Hacquard S."/>
        </authorList>
    </citation>
    <scope>NUCLEOTIDE SEQUENCE</scope>
    <source>
        <strain evidence="4">FSSC 5 MPI-SDFR-AT-0091</strain>
    </source>
</reference>
<dbReference type="PANTHER" id="PTHR42748">
    <property type="entry name" value="NITROGEN METABOLITE REPRESSION PROTEIN NMRA FAMILY MEMBER"/>
    <property type="match status" value="1"/>
</dbReference>
<keyword evidence="5" id="KW-1185">Reference proteome</keyword>
<evidence type="ECO:0000313" key="5">
    <source>
        <dbReference type="Proteomes" id="UP000736672"/>
    </source>
</evidence>
<dbReference type="InterPro" id="IPR036291">
    <property type="entry name" value="NAD(P)-bd_dom_sf"/>
</dbReference>
<protein>
    <recommendedName>
        <fullName evidence="3">NmrA-like domain-containing protein</fullName>
    </recommendedName>
</protein>
<dbReference type="InterPro" id="IPR051164">
    <property type="entry name" value="NmrA-like_oxidored"/>
</dbReference>
<feature type="domain" description="NmrA-like" evidence="3">
    <location>
        <begin position="3"/>
        <end position="302"/>
    </location>
</feature>
<dbReference type="Pfam" id="PF05368">
    <property type="entry name" value="NmrA"/>
    <property type="match status" value="1"/>
</dbReference>
<dbReference type="Gene3D" id="3.90.25.10">
    <property type="entry name" value="UDP-galactose 4-epimerase, domain 1"/>
    <property type="match status" value="1"/>
</dbReference>
<gene>
    <name evidence="4" type="ORF">B0J15DRAFT_472880</name>
</gene>
<evidence type="ECO:0000256" key="2">
    <source>
        <dbReference type="ARBA" id="ARBA00022857"/>
    </source>
</evidence>
<dbReference type="OrthoDB" id="3358371at2759"/>
<keyword evidence="2" id="KW-0521">NADP</keyword>
<name>A0A9P9G231_FUSSL</name>
<dbReference type="AlphaFoldDB" id="A0A9P9G231"/>
<proteinExistence type="inferred from homology"/>
<comment type="caution">
    <text evidence="4">The sequence shown here is derived from an EMBL/GenBank/DDBJ whole genome shotgun (WGS) entry which is preliminary data.</text>
</comment>
<evidence type="ECO:0000313" key="4">
    <source>
        <dbReference type="EMBL" id="KAH7230768.1"/>
    </source>
</evidence>
<dbReference type="Proteomes" id="UP000736672">
    <property type="component" value="Unassembled WGS sequence"/>
</dbReference>
<evidence type="ECO:0000256" key="1">
    <source>
        <dbReference type="ARBA" id="ARBA00006328"/>
    </source>
</evidence>
<dbReference type="InterPro" id="IPR008030">
    <property type="entry name" value="NmrA-like"/>
</dbReference>
<evidence type="ECO:0000259" key="3">
    <source>
        <dbReference type="Pfam" id="PF05368"/>
    </source>
</evidence>
<sequence>MAKKIITIVGVTGSQGGSVADAFLEEGGWHIRGLTRDPSKLSSQAWADKGVELVKADINDVATLKTAFAGSNVIFGVTDFWGVVYDPKAQAQAASTARPVNEVAYEAEVQQGRNIIDAANATVETLDRLVFSTLSHTKRWSKGKYTHNLHFDAKWEGVEYLKATYPALDKKTSYLQVGLYMTNWKKGLHMARPTKQPDGTFVLSVPTDGDAPVPMVEARQDTGKFTKALVQVEPGKNLLGFGSLMSWNEFAALWGKIHGLTCRFERVDRKVLEDAVPGCVGEELADMFEYIGEFGYDGRDPSVVHPNNLGVHIPVYTAEEYIRGEEWPEVQ</sequence>
<comment type="similarity">
    <text evidence="1">Belongs to the NmrA-type oxidoreductase family.</text>
</comment>
<dbReference type="SUPFAM" id="SSF51735">
    <property type="entry name" value="NAD(P)-binding Rossmann-fold domains"/>
    <property type="match status" value="1"/>
</dbReference>
<dbReference type="GO" id="GO:0005634">
    <property type="term" value="C:nucleus"/>
    <property type="evidence" value="ECO:0007669"/>
    <property type="project" value="TreeGrafter"/>
</dbReference>
<dbReference type="CDD" id="cd05251">
    <property type="entry name" value="NmrA_like_SDR_a"/>
    <property type="match status" value="1"/>
</dbReference>
<accession>A0A9P9G231</accession>
<organism evidence="4 5">
    <name type="scientific">Fusarium solani</name>
    <name type="common">Filamentous fungus</name>
    <dbReference type="NCBI Taxonomy" id="169388"/>
    <lineage>
        <taxon>Eukaryota</taxon>
        <taxon>Fungi</taxon>
        <taxon>Dikarya</taxon>
        <taxon>Ascomycota</taxon>
        <taxon>Pezizomycotina</taxon>
        <taxon>Sordariomycetes</taxon>
        <taxon>Hypocreomycetidae</taxon>
        <taxon>Hypocreales</taxon>
        <taxon>Nectriaceae</taxon>
        <taxon>Fusarium</taxon>
        <taxon>Fusarium solani species complex</taxon>
    </lineage>
</organism>
<dbReference type="PANTHER" id="PTHR42748:SF26">
    <property type="entry name" value="NMRA-LIKE DOMAIN-CONTAINING PROTEIN"/>
    <property type="match status" value="1"/>
</dbReference>